<keyword evidence="3" id="KW-1185">Reference proteome</keyword>
<organism evidence="2 3">
    <name type="scientific">Mycena sanguinolenta</name>
    <dbReference type="NCBI Taxonomy" id="230812"/>
    <lineage>
        <taxon>Eukaryota</taxon>
        <taxon>Fungi</taxon>
        <taxon>Dikarya</taxon>
        <taxon>Basidiomycota</taxon>
        <taxon>Agaricomycotina</taxon>
        <taxon>Agaricomycetes</taxon>
        <taxon>Agaricomycetidae</taxon>
        <taxon>Agaricales</taxon>
        <taxon>Marasmiineae</taxon>
        <taxon>Mycenaceae</taxon>
        <taxon>Mycena</taxon>
    </lineage>
</organism>
<name>A0A8H7CXW9_9AGAR</name>
<evidence type="ECO:0000313" key="3">
    <source>
        <dbReference type="Proteomes" id="UP000623467"/>
    </source>
</evidence>
<sequence>MATPNPGSNLEVTPRVTRLVDPETRLPLELLVEIFRWCDTSLDYRGLRLPDGLYTGRAPWLLTHVCRRWCSVTISSPQLWRKITVNLSADEGNEDEDEDSDEDEYTEGIYELTKLFLERSAQSRIAVIITGGKAQPVLDLIIGASERWDDLSVYAESEVIRALVPIIERLPKLSRLELVRSEYHRETEIPGSDTEELDMFSVAPCLRDVTLRYDPLFSMLVPWSQLTQFTTSYAGLRPILDTLRKLVSLETLTLDRQGDEGNMEQLPSALLPCLRELTITTGPDEEGNPSFLLDHLSLPTLRRLTIECEDSTVCPHTAALISRSGCHLRSFKLDHYDTLDTPLLGVLALTPDLTELDLCGTEATDAFLTRLTRAPRALAPEIIPPPRVVPISREVQPGAPRSAPGVTHLRSGHR</sequence>
<dbReference type="Proteomes" id="UP000623467">
    <property type="component" value="Unassembled WGS sequence"/>
</dbReference>
<evidence type="ECO:0000256" key="1">
    <source>
        <dbReference type="SAM" id="MobiDB-lite"/>
    </source>
</evidence>
<comment type="caution">
    <text evidence="2">The sequence shown here is derived from an EMBL/GenBank/DDBJ whole genome shotgun (WGS) entry which is preliminary data.</text>
</comment>
<dbReference type="InterPro" id="IPR032675">
    <property type="entry name" value="LRR_dom_sf"/>
</dbReference>
<dbReference type="AlphaFoldDB" id="A0A8H7CXW9"/>
<protein>
    <submittedName>
        <fullName evidence="2">F-box domain-containing protein</fullName>
    </submittedName>
</protein>
<dbReference type="SUPFAM" id="SSF52047">
    <property type="entry name" value="RNI-like"/>
    <property type="match status" value="1"/>
</dbReference>
<reference evidence="2" key="1">
    <citation type="submission" date="2020-05" db="EMBL/GenBank/DDBJ databases">
        <title>Mycena genomes resolve the evolution of fungal bioluminescence.</title>
        <authorList>
            <person name="Tsai I.J."/>
        </authorList>
    </citation>
    <scope>NUCLEOTIDE SEQUENCE</scope>
    <source>
        <strain evidence="2">160909Yilan</strain>
    </source>
</reference>
<evidence type="ECO:0000313" key="2">
    <source>
        <dbReference type="EMBL" id="KAF7351418.1"/>
    </source>
</evidence>
<gene>
    <name evidence="2" type="ORF">MSAN_01573700</name>
</gene>
<dbReference type="OrthoDB" id="2921349at2759"/>
<accession>A0A8H7CXW9</accession>
<dbReference type="EMBL" id="JACAZH010000013">
    <property type="protein sequence ID" value="KAF7351418.1"/>
    <property type="molecule type" value="Genomic_DNA"/>
</dbReference>
<proteinExistence type="predicted"/>
<dbReference type="Gene3D" id="3.80.10.10">
    <property type="entry name" value="Ribonuclease Inhibitor"/>
    <property type="match status" value="1"/>
</dbReference>
<feature type="region of interest" description="Disordered" evidence="1">
    <location>
        <begin position="393"/>
        <end position="414"/>
    </location>
</feature>